<dbReference type="GO" id="GO:0006596">
    <property type="term" value="P:polyamine biosynthetic process"/>
    <property type="evidence" value="ECO:0007669"/>
    <property type="project" value="UniProtKB-KW"/>
</dbReference>
<keyword evidence="1" id="KW-0620">Polyamine biosynthesis</keyword>
<dbReference type="PANTHER" id="PTHR43317:SF3">
    <property type="entry name" value="BLR2883 PROTEIN"/>
    <property type="match status" value="1"/>
</dbReference>
<sequence length="232" mass="24904">MAQDGPVTTDTPYADLARAVSDRGEVLLRGRREEGAAVLELRVNGVLVMDTRETSTERALATDALALAASPRRVLVGGLGLGFTLAEVLADRRVEECTVAELEPALVGWLADGTVPHGPALLADPRVTVAVGDVADVLTSAPDRAYDLVLLDVDNGPGHLVHDANAALYRPAFLETLHRTTAELAVVWSEAESPDLVRTLRQAFGSAEAIPHDVRLQGRDERYWLHVARRPG</sequence>
<dbReference type="Pfam" id="PF01564">
    <property type="entry name" value="Spermine_synth"/>
    <property type="match status" value="1"/>
</dbReference>
<gene>
    <name evidence="2" type="ORF">IE331_12200</name>
</gene>
<accession>A0A927Q2H1</accession>
<keyword evidence="3" id="KW-1185">Reference proteome</keyword>
<dbReference type="InterPro" id="IPR029063">
    <property type="entry name" value="SAM-dependent_MTases_sf"/>
</dbReference>
<dbReference type="PANTHER" id="PTHR43317">
    <property type="entry name" value="THERMOSPERMINE SYNTHASE ACAULIS5"/>
    <property type="match status" value="1"/>
</dbReference>
<dbReference type="Proteomes" id="UP000616839">
    <property type="component" value="Unassembled WGS sequence"/>
</dbReference>
<protein>
    <recommendedName>
        <fullName evidence="4">Spermidine synthase</fullName>
    </recommendedName>
</protein>
<dbReference type="AlphaFoldDB" id="A0A927Q2H1"/>
<evidence type="ECO:0008006" key="4">
    <source>
        <dbReference type="Google" id="ProtNLM"/>
    </source>
</evidence>
<reference evidence="2" key="1">
    <citation type="submission" date="2020-09" db="EMBL/GenBank/DDBJ databases">
        <title>Nocardioides sp. strain MJB4 16S ribosomal RNA gene Genome sequencing and assembly.</title>
        <authorList>
            <person name="Kim I."/>
        </authorList>
    </citation>
    <scope>NUCLEOTIDE SEQUENCE</scope>
    <source>
        <strain evidence="2">MJB4</strain>
    </source>
</reference>
<name>A0A927Q2H1_9ACTN</name>
<evidence type="ECO:0000313" key="2">
    <source>
        <dbReference type="EMBL" id="MBD8870389.1"/>
    </source>
</evidence>
<proteinExistence type="predicted"/>
<dbReference type="SUPFAM" id="SSF53335">
    <property type="entry name" value="S-adenosyl-L-methionine-dependent methyltransferases"/>
    <property type="match status" value="1"/>
</dbReference>
<evidence type="ECO:0000313" key="3">
    <source>
        <dbReference type="Proteomes" id="UP000616839"/>
    </source>
</evidence>
<evidence type="ECO:0000256" key="1">
    <source>
        <dbReference type="ARBA" id="ARBA00023115"/>
    </source>
</evidence>
<comment type="caution">
    <text evidence="2">The sequence shown here is derived from an EMBL/GenBank/DDBJ whole genome shotgun (WGS) entry which is preliminary data.</text>
</comment>
<dbReference type="EMBL" id="JACYXZ010000003">
    <property type="protein sequence ID" value="MBD8870389.1"/>
    <property type="molecule type" value="Genomic_DNA"/>
</dbReference>
<organism evidence="2 3">
    <name type="scientific">Nocardioides donggukensis</name>
    <dbReference type="NCBI Taxonomy" id="2774019"/>
    <lineage>
        <taxon>Bacteria</taxon>
        <taxon>Bacillati</taxon>
        <taxon>Actinomycetota</taxon>
        <taxon>Actinomycetes</taxon>
        <taxon>Propionibacteriales</taxon>
        <taxon>Nocardioidaceae</taxon>
        <taxon>Nocardioides</taxon>
    </lineage>
</organism>
<dbReference type="Gene3D" id="3.40.50.150">
    <property type="entry name" value="Vaccinia Virus protein VP39"/>
    <property type="match status" value="1"/>
</dbReference>